<dbReference type="EC" id="2.7.1.20" evidence="3 10"/>
<organism evidence="12 13">
    <name type="scientific">Exocentrus adspersus</name>
    <dbReference type="NCBI Taxonomy" id="1586481"/>
    <lineage>
        <taxon>Eukaryota</taxon>
        <taxon>Metazoa</taxon>
        <taxon>Ecdysozoa</taxon>
        <taxon>Arthropoda</taxon>
        <taxon>Hexapoda</taxon>
        <taxon>Insecta</taxon>
        <taxon>Pterygota</taxon>
        <taxon>Neoptera</taxon>
        <taxon>Endopterygota</taxon>
        <taxon>Coleoptera</taxon>
        <taxon>Polyphaga</taxon>
        <taxon>Cucujiformia</taxon>
        <taxon>Chrysomeloidea</taxon>
        <taxon>Cerambycidae</taxon>
        <taxon>Lamiinae</taxon>
        <taxon>Acanthocinini</taxon>
        <taxon>Exocentrus</taxon>
    </lineage>
</organism>
<dbReference type="InterPro" id="IPR001805">
    <property type="entry name" value="Adenokinase"/>
</dbReference>
<evidence type="ECO:0000256" key="8">
    <source>
        <dbReference type="ARBA" id="ARBA00022840"/>
    </source>
</evidence>
<dbReference type="EMBL" id="JANEYG010000099">
    <property type="protein sequence ID" value="KAJ8913210.1"/>
    <property type="molecule type" value="Genomic_DNA"/>
</dbReference>
<evidence type="ECO:0000256" key="3">
    <source>
        <dbReference type="ARBA" id="ARBA00012119"/>
    </source>
</evidence>
<dbReference type="SUPFAM" id="SSF53613">
    <property type="entry name" value="Ribokinase-like"/>
    <property type="match status" value="1"/>
</dbReference>
<evidence type="ECO:0000256" key="2">
    <source>
        <dbReference type="ARBA" id="ARBA00010688"/>
    </source>
</evidence>
<dbReference type="AlphaFoldDB" id="A0AAV8VGK1"/>
<accession>A0AAV8VGK1</accession>
<dbReference type="GO" id="GO:0044209">
    <property type="term" value="P:AMP salvage"/>
    <property type="evidence" value="ECO:0007669"/>
    <property type="project" value="UniProtKB-UniRule"/>
</dbReference>
<dbReference type="GO" id="GO:0006144">
    <property type="term" value="P:purine nucleobase metabolic process"/>
    <property type="evidence" value="ECO:0007669"/>
    <property type="project" value="TreeGrafter"/>
</dbReference>
<dbReference type="GO" id="GO:0005634">
    <property type="term" value="C:nucleus"/>
    <property type="evidence" value="ECO:0007669"/>
    <property type="project" value="UniProtKB-SubCell"/>
</dbReference>
<keyword evidence="8 10" id="KW-0067">ATP-binding</keyword>
<keyword evidence="10" id="KW-0539">Nucleus</keyword>
<dbReference type="InterPro" id="IPR002173">
    <property type="entry name" value="Carboh/pur_kinase_PfkB_CS"/>
</dbReference>
<keyword evidence="13" id="KW-1185">Reference proteome</keyword>
<comment type="catalytic activity">
    <reaction evidence="10">
        <text>adenosine + ATP = AMP + ADP + H(+)</text>
        <dbReference type="Rhea" id="RHEA:20824"/>
        <dbReference type="ChEBI" id="CHEBI:15378"/>
        <dbReference type="ChEBI" id="CHEBI:16335"/>
        <dbReference type="ChEBI" id="CHEBI:30616"/>
        <dbReference type="ChEBI" id="CHEBI:456215"/>
        <dbReference type="ChEBI" id="CHEBI:456216"/>
        <dbReference type="EC" id="2.7.1.20"/>
    </reaction>
</comment>
<keyword evidence="5 10" id="KW-0660">Purine salvage</keyword>
<reference evidence="12 13" key="1">
    <citation type="journal article" date="2023" name="Insect Mol. Biol.">
        <title>Genome sequencing provides insights into the evolution of gene families encoding plant cell wall-degrading enzymes in longhorned beetles.</title>
        <authorList>
            <person name="Shin N.R."/>
            <person name="Okamura Y."/>
            <person name="Kirsch R."/>
            <person name="Pauchet Y."/>
        </authorList>
    </citation>
    <scope>NUCLEOTIDE SEQUENCE [LARGE SCALE GENOMIC DNA]</scope>
    <source>
        <strain evidence="12">EAD_L_NR</strain>
    </source>
</reference>
<dbReference type="Gene3D" id="3.30.1110.10">
    <property type="match status" value="1"/>
</dbReference>
<evidence type="ECO:0000259" key="11">
    <source>
        <dbReference type="Pfam" id="PF00294"/>
    </source>
</evidence>
<dbReference type="PANTHER" id="PTHR45769:SF3">
    <property type="entry name" value="ADENOSINE KINASE"/>
    <property type="match status" value="1"/>
</dbReference>
<dbReference type="Proteomes" id="UP001159042">
    <property type="component" value="Unassembled WGS sequence"/>
</dbReference>
<name>A0AAV8VGK1_9CUCU</name>
<evidence type="ECO:0000256" key="9">
    <source>
        <dbReference type="PIRSR" id="PIRSR601805-1"/>
    </source>
</evidence>
<evidence type="ECO:0000313" key="12">
    <source>
        <dbReference type="EMBL" id="KAJ8913210.1"/>
    </source>
</evidence>
<evidence type="ECO:0000256" key="5">
    <source>
        <dbReference type="ARBA" id="ARBA00022726"/>
    </source>
</evidence>
<keyword evidence="4 10" id="KW-0808">Transferase</keyword>
<dbReference type="Gene3D" id="3.40.1190.20">
    <property type="match status" value="1"/>
</dbReference>
<dbReference type="InterPro" id="IPR029056">
    <property type="entry name" value="Ribokinase-like"/>
</dbReference>
<keyword evidence="7 10" id="KW-0418">Kinase</keyword>
<dbReference type="GO" id="GO:0006166">
    <property type="term" value="P:purine ribonucleoside salvage"/>
    <property type="evidence" value="ECO:0007669"/>
    <property type="project" value="UniProtKB-KW"/>
</dbReference>
<dbReference type="CDD" id="cd01168">
    <property type="entry name" value="adenosine_kinase"/>
    <property type="match status" value="1"/>
</dbReference>
<feature type="domain" description="Carbohydrate kinase PfkB" evidence="11">
    <location>
        <begin position="67"/>
        <end position="341"/>
    </location>
</feature>
<keyword evidence="6 10" id="KW-0547">Nucleotide-binding</keyword>
<feature type="active site" description="Proton acceptor" evidence="9">
    <location>
        <position position="301"/>
    </location>
</feature>
<dbReference type="Pfam" id="PF00294">
    <property type="entry name" value="PfkB"/>
    <property type="match status" value="1"/>
</dbReference>
<comment type="subcellular location">
    <subcellularLocation>
        <location evidence="10">Nucleus</location>
    </subcellularLocation>
</comment>
<dbReference type="GO" id="GO:0005524">
    <property type="term" value="F:ATP binding"/>
    <property type="evidence" value="ECO:0007669"/>
    <property type="project" value="UniProtKB-UniRule"/>
</dbReference>
<comment type="subunit">
    <text evidence="10">Monomer.</text>
</comment>
<comment type="similarity">
    <text evidence="2 10">Belongs to the carbohydrate kinase PfkB family.</text>
</comment>
<comment type="cofactor">
    <cofactor evidence="10">
        <name>Mg(2+)</name>
        <dbReference type="ChEBI" id="CHEBI:18420"/>
    </cofactor>
    <text evidence="10">Binds 3 Mg(2+) ions per subunit.</text>
</comment>
<evidence type="ECO:0000313" key="13">
    <source>
        <dbReference type="Proteomes" id="UP001159042"/>
    </source>
</evidence>
<dbReference type="GO" id="GO:0004001">
    <property type="term" value="F:adenosine kinase activity"/>
    <property type="evidence" value="ECO:0007669"/>
    <property type="project" value="UniProtKB-UniRule"/>
</dbReference>
<dbReference type="PANTHER" id="PTHR45769">
    <property type="entry name" value="ADENOSINE KINASE"/>
    <property type="match status" value="1"/>
</dbReference>
<comment type="caution">
    <text evidence="12">The sequence shown here is derived from an EMBL/GenBank/DDBJ whole genome shotgun (WGS) entry which is preliminary data.</text>
</comment>
<dbReference type="PRINTS" id="PR00989">
    <property type="entry name" value="ADENOKINASE"/>
</dbReference>
<comment type="pathway">
    <text evidence="1 10">Purine metabolism; AMP biosynthesis via salvage pathway; AMP from adenosine: step 1/1.</text>
</comment>
<gene>
    <name evidence="12" type="ORF">NQ315_016152</name>
</gene>
<dbReference type="PROSITE" id="PS00584">
    <property type="entry name" value="PFKB_KINASES_2"/>
    <property type="match status" value="1"/>
</dbReference>
<evidence type="ECO:0000256" key="1">
    <source>
        <dbReference type="ARBA" id="ARBA00004801"/>
    </source>
</evidence>
<protein>
    <recommendedName>
        <fullName evidence="3 10">Adenosine kinase</fullName>
        <shortName evidence="10">AK</shortName>
        <ecNumber evidence="3 10">2.7.1.20</ecNumber>
    </recommendedName>
    <alternativeName>
        <fullName evidence="10">Adenosine 5'-phosphotransferase</fullName>
    </alternativeName>
</protein>
<dbReference type="InterPro" id="IPR011611">
    <property type="entry name" value="PfkB_dom"/>
</dbReference>
<dbReference type="GO" id="GO:0005829">
    <property type="term" value="C:cytosol"/>
    <property type="evidence" value="ECO:0007669"/>
    <property type="project" value="TreeGrafter"/>
</dbReference>
<feature type="non-terminal residue" evidence="12">
    <location>
        <position position="343"/>
    </location>
</feature>
<evidence type="ECO:0000256" key="4">
    <source>
        <dbReference type="ARBA" id="ARBA00022679"/>
    </source>
</evidence>
<comment type="function">
    <text evidence="10">ATP dependent phosphorylation of adenosine and other related nucleoside analogs to monophosphate derivatives.</text>
</comment>
<proteinExistence type="inferred from homology"/>
<evidence type="ECO:0000256" key="6">
    <source>
        <dbReference type="ARBA" id="ARBA00022741"/>
    </source>
</evidence>
<evidence type="ECO:0000256" key="7">
    <source>
        <dbReference type="ARBA" id="ARBA00022777"/>
    </source>
</evidence>
<sequence length="343" mass="38845">MALAEMTGKYQVTGMLIFFGTPLLDIIAKVDNDLLKKYNLKPDNAVRATPELESIFTEILNYDPILQPGGSVTNSARVFQWVSRKSYPMIFVGTIGDDEYGKMIRNKFSEEGIRFYLAEIKHKTTGMCAVLLTEDNRSLVTHLGASEFFSFNDADKELWEDEMTAKYLYLSAFLIRANLKSMKDLITHYLERDNFIILNLAASFVCNKYPNEINYLFKNSSMVFGNESEYVAFAKLFDIPTADLKDMLIKINKSFCNNPTRILIMTRGSKSVIVLNNDVAEEFPTERIDEEKIVDTNGAGDAFVGGFLTQFVKGKTIPECVKCGMWAAEEVIQNHGCNFDNKK</sequence>
<evidence type="ECO:0000256" key="10">
    <source>
        <dbReference type="RuleBase" id="RU368116"/>
    </source>
</evidence>
<keyword evidence="10" id="KW-0460">Magnesium</keyword>